<dbReference type="InterPro" id="IPR055568">
    <property type="entry name" value="DUF7144"/>
</dbReference>
<organism evidence="3 4">
    <name type="scientific">Pseudonocardia aurantiaca</name>
    <dbReference type="NCBI Taxonomy" id="75290"/>
    <lineage>
        <taxon>Bacteria</taxon>
        <taxon>Bacillati</taxon>
        <taxon>Actinomycetota</taxon>
        <taxon>Actinomycetes</taxon>
        <taxon>Pseudonocardiales</taxon>
        <taxon>Pseudonocardiaceae</taxon>
        <taxon>Pseudonocardia</taxon>
    </lineage>
</organism>
<dbReference type="RefSeq" id="WP_343974003.1">
    <property type="nucleotide sequence ID" value="NZ_BAAAJG010000005.1"/>
</dbReference>
<feature type="transmembrane region" description="Helical" evidence="1">
    <location>
        <begin position="68"/>
        <end position="87"/>
    </location>
</feature>
<reference evidence="4" key="1">
    <citation type="journal article" date="2019" name="Int. J. Syst. Evol. Microbiol.">
        <title>The Global Catalogue of Microorganisms (GCM) 10K type strain sequencing project: providing services to taxonomists for standard genome sequencing and annotation.</title>
        <authorList>
            <consortium name="The Broad Institute Genomics Platform"/>
            <consortium name="The Broad Institute Genome Sequencing Center for Infectious Disease"/>
            <person name="Wu L."/>
            <person name="Ma J."/>
        </authorList>
    </citation>
    <scope>NUCLEOTIDE SEQUENCE [LARGE SCALE GENOMIC DNA]</scope>
    <source>
        <strain evidence="4">JCM 12165</strain>
    </source>
</reference>
<name>A0ABW4FU58_9PSEU</name>
<dbReference type="EMBL" id="JBHUCP010000028">
    <property type="protein sequence ID" value="MFD1534064.1"/>
    <property type="molecule type" value="Genomic_DNA"/>
</dbReference>
<dbReference type="Pfam" id="PF23636">
    <property type="entry name" value="DUF7144"/>
    <property type="match status" value="1"/>
</dbReference>
<feature type="transmembrane region" description="Helical" evidence="1">
    <location>
        <begin position="92"/>
        <end position="111"/>
    </location>
</feature>
<proteinExistence type="predicted"/>
<comment type="caution">
    <text evidence="3">The sequence shown here is derived from an EMBL/GenBank/DDBJ whole genome shotgun (WGS) entry which is preliminary data.</text>
</comment>
<dbReference type="Proteomes" id="UP001597145">
    <property type="component" value="Unassembled WGS sequence"/>
</dbReference>
<keyword evidence="1" id="KW-0812">Transmembrane</keyword>
<evidence type="ECO:0000313" key="3">
    <source>
        <dbReference type="EMBL" id="MFD1534064.1"/>
    </source>
</evidence>
<evidence type="ECO:0000256" key="1">
    <source>
        <dbReference type="SAM" id="Phobius"/>
    </source>
</evidence>
<protein>
    <recommendedName>
        <fullName evidence="2">DUF7144 domain-containing protein</fullName>
    </recommendedName>
</protein>
<accession>A0ABW4FU58</accession>
<feature type="domain" description="DUF7144" evidence="2">
    <location>
        <begin position="25"/>
        <end position="138"/>
    </location>
</feature>
<sequence>MTTRPTTPTTPAAPAAPAKWLTGFAMFAGVLMMVGGVWGVLAGLSAILHDEVYLSTPQYLYSFDLTSWGWVHLILGALVAVAGVGVLQGVTWARVVGVVVAALSMFANFAFIPYFPIWSILLILVDAIVIWALITYQREPRTE</sequence>
<keyword evidence="4" id="KW-1185">Reference proteome</keyword>
<keyword evidence="1" id="KW-1133">Transmembrane helix</keyword>
<evidence type="ECO:0000259" key="2">
    <source>
        <dbReference type="Pfam" id="PF23636"/>
    </source>
</evidence>
<keyword evidence="1" id="KW-0472">Membrane</keyword>
<evidence type="ECO:0000313" key="4">
    <source>
        <dbReference type="Proteomes" id="UP001597145"/>
    </source>
</evidence>
<feature type="transmembrane region" description="Helical" evidence="1">
    <location>
        <begin position="117"/>
        <end position="136"/>
    </location>
</feature>
<gene>
    <name evidence="3" type="ORF">ACFSCY_32070</name>
</gene>
<feature type="transmembrane region" description="Helical" evidence="1">
    <location>
        <begin position="21"/>
        <end position="48"/>
    </location>
</feature>